<evidence type="ECO:0000256" key="3">
    <source>
        <dbReference type="ARBA" id="ARBA00023125"/>
    </source>
</evidence>
<dbReference type="InterPro" id="IPR036390">
    <property type="entry name" value="WH_DNA-bd_sf"/>
</dbReference>
<dbReference type="FunFam" id="1.10.10.10:FF:000001">
    <property type="entry name" value="LysR family transcriptional regulator"/>
    <property type="match status" value="1"/>
</dbReference>
<evidence type="ECO:0000313" key="7">
    <source>
        <dbReference type="EMBL" id="AWI81471.1"/>
    </source>
</evidence>
<dbReference type="InterPro" id="IPR036388">
    <property type="entry name" value="WH-like_DNA-bd_sf"/>
</dbReference>
<evidence type="ECO:0000256" key="5">
    <source>
        <dbReference type="ARBA" id="ARBA00023163"/>
    </source>
</evidence>
<dbReference type="InterPro" id="IPR005119">
    <property type="entry name" value="LysR_subst-bd"/>
</dbReference>
<name>A0A2U8H6L1_9RHOO</name>
<evidence type="ECO:0000259" key="6">
    <source>
        <dbReference type="PROSITE" id="PS50931"/>
    </source>
</evidence>
<keyword evidence="2" id="KW-0805">Transcription regulation</keyword>
<proteinExistence type="inferred from homology"/>
<dbReference type="Proteomes" id="UP000244902">
    <property type="component" value="Chromosome"/>
</dbReference>
<dbReference type="PANTHER" id="PTHR30293">
    <property type="entry name" value="TRANSCRIPTIONAL REGULATORY PROTEIN NAC-RELATED"/>
    <property type="match status" value="1"/>
</dbReference>
<keyword evidence="4" id="KW-0010">Activator</keyword>
<dbReference type="Gene3D" id="3.40.190.290">
    <property type="match status" value="1"/>
</dbReference>
<dbReference type="EMBL" id="CP022188">
    <property type="protein sequence ID" value="AWI81471.1"/>
    <property type="molecule type" value="Genomic_DNA"/>
</dbReference>
<dbReference type="AlphaFoldDB" id="A0A2U8H6L1"/>
<accession>A0A2U8H6L1</accession>
<evidence type="ECO:0000256" key="4">
    <source>
        <dbReference type="ARBA" id="ARBA00023159"/>
    </source>
</evidence>
<dbReference type="Pfam" id="PF03466">
    <property type="entry name" value="LysR_substrate"/>
    <property type="match status" value="1"/>
</dbReference>
<evidence type="ECO:0000313" key="8">
    <source>
        <dbReference type="Proteomes" id="UP000244902"/>
    </source>
</evidence>
<organism evidence="7 8">
    <name type="scientific">Parazoarcus communis</name>
    <dbReference type="NCBI Taxonomy" id="41977"/>
    <lineage>
        <taxon>Bacteria</taxon>
        <taxon>Pseudomonadati</taxon>
        <taxon>Pseudomonadota</taxon>
        <taxon>Betaproteobacteria</taxon>
        <taxon>Rhodocyclales</taxon>
        <taxon>Zoogloeaceae</taxon>
        <taxon>Parazoarcus</taxon>
    </lineage>
</organism>
<dbReference type="GO" id="GO:2000142">
    <property type="term" value="P:regulation of DNA-templated transcription initiation"/>
    <property type="evidence" value="ECO:0007669"/>
    <property type="project" value="TreeGrafter"/>
</dbReference>
<comment type="similarity">
    <text evidence="1">Belongs to the LysR transcriptional regulatory family.</text>
</comment>
<dbReference type="PROSITE" id="PS50931">
    <property type="entry name" value="HTH_LYSR"/>
    <property type="match status" value="1"/>
</dbReference>
<feature type="domain" description="HTH lysR-type" evidence="6">
    <location>
        <begin position="1"/>
        <end position="58"/>
    </location>
</feature>
<dbReference type="RefSeq" id="WP_108975900.1">
    <property type="nucleotide sequence ID" value="NZ_CP022188.1"/>
</dbReference>
<dbReference type="SUPFAM" id="SSF53850">
    <property type="entry name" value="Periplasmic binding protein-like II"/>
    <property type="match status" value="1"/>
</dbReference>
<reference evidence="7 8" key="1">
    <citation type="submission" date="2017-06" db="EMBL/GenBank/DDBJ databases">
        <title>Azoarcus sp. TSNA42 complete genome sequence.</title>
        <authorList>
            <person name="Woo J.-H."/>
            <person name="Kim H.-S."/>
        </authorList>
    </citation>
    <scope>NUCLEOTIDE SEQUENCE [LARGE SCALE GENOMIC DNA]</scope>
    <source>
        <strain evidence="7 8">TSNA42</strain>
    </source>
</reference>
<dbReference type="Gene3D" id="1.10.10.10">
    <property type="entry name" value="Winged helix-like DNA-binding domain superfamily/Winged helix DNA-binding domain"/>
    <property type="match status" value="1"/>
</dbReference>
<dbReference type="GO" id="GO:0003677">
    <property type="term" value="F:DNA binding"/>
    <property type="evidence" value="ECO:0007669"/>
    <property type="project" value="UniProtKB-KW"/>
</dbReference>
<evidence type="ECO:0000256" key="2">
    <source>
        <dbReference type="ARBA" id="ARBA00023015"/>
    </source>
</evidence>
<gene>
    <name evidence="7" type="ORF">CEW87_20140</name>
</gene>
<sequence>MDLRQLEYFVHVAEMGSFTRASIALDIAQPALSRQIRLLEVELRQNLLIRNGRGVTTTEAGKLLLEHSRGVLHQIERAKEELARIRGASSGRVAVGLPPSLSKVLTVPLARAFREQLPDATLSISEGLSVSMQESLINGRLDIALLYNASPSPEIDTTPLAEEELFLVERRQPDSTCAPIRLAEVADLPLVIPGRPHSIRMLVEAEMANIGFHPKAALEVDGVSGILDLVADGAGSAVLSMNAVTTSGKAEALNARPITEPRLRSRLALAVSARRPTTATQQSMLKLLQTLTSRLLALPS</sequence>
<dbReference type="PRINTS" id="PR00039">
    <property type="entry name" value="HTHLYSR"/>
</dbReference>
<keyword evidence="5" id="KW-0804">Transcription</keyword>
<dbReference type="OrthoDB" id="8587114at2"/>
<keyword evidence="3" id="KW-0238">DNA-binding</keyword>
<dbReference type="SUPFAM" id="SSF46785">
    <property type="entry name" value="Winged helix' DNA-binding domain"/>
    <property type="match status" value="1"/>
</dbReference>
<dbReference type="PANTHER" id="PTHR30293:SF0">
    <property type="entry name" value="NITROGEN ASSIMILATION REGULATORY PROTEIN NAC"/>
    <property type="match status" value="1"/>
</dbReference>
<protein>
    <submittedName>
        <fullName evidence="7">LysR family transcriptional regulator</fullName>
    </submittedName>
</protein>
<dbReference type="GO" id="GO:0003700">
    <property type="term" value="F:DNA-binding transcription factor activity"/>
    <property type="evidence" value="ECO:0007669"/>
    <property type="project" value="InterPro"/>
</dbReference>
<evidence type="ECO:0000256" key="1">
    <source>
        <dbReference type="ARBA" id="ARBA00009437"/>
    </source>
</evidence>
<dbReference type="InterPro" id="IPR000847">
    <property type="entry name" value="LysR_HTH_N"/>
</dbReference>
<dbReference type="Pfam" id="PF00126">
    <property type="entry name" value="HTH_1"/>
    <property type="match status" value="1"/>
</dbReference>